<evidence type="ECO:0000259" key="2">
    <source>
        <dbReference type="Pfam" id="PF03732"/>
    </source>
</evidence>
<feature type="domain" description="Retrotransposon gag" evidence="2">
    <location>
        <begin position="20"/>
        <end position="75"/>
    </location>
</feature>
<dbReference type="EMBL" id="SSTD01005046">
    <property type="protein sequence ID" value="TYK22451.1"/>
    <property type="molecule type" value="Genomic_DNA"/>
</dbReference>
<sequence length="143" mass="16708">MGTADPADVEAWLKKVEKYFRPRSMSNVEETWEEFEKAFKDKWYSKHYYDAKRNEFMRLVQGSKGVAEYKKRIKQRALTQIVSLPKPTVNGESSSGAKQKGHVRRLRQQGKLYAMTQQEVEDAPKVVTGMNFLSKYHASMDYF</sequence>
<organism evidence="4 6">
    <name type="scientific">Cucumis melo var. makuwa</name>
    <name type="common">Oriental melon</name>
    <dbReference type="NCBI Taxonomy" id="1194695"/>
    <lineage>
        <taxon>Eukaryota</taxon>
        <taxon>Viridiplantae</taxon>
        <taxon>Streptophyta</taxon>
        <taxon>Embryophyta</taxon>
        <taxon>Tracheophyta</taxon>
        <taxon>Spermatophyta</taxon>
        <taxon>Magnoliopsida</taxon>
        <taxon>eudicotyledons</taxon>
        <taxon>Gunneridae</taxon>
        <taxon>Pentapetalae</taxon>
        <taxon>rosids</taxon>
        <taxon>fabids</taxon>
        <taxon>Cucurbitales</taxon>
        <taxon>Cucurbitaceae</taxon>
        <taxon>Benincaseae</taxon>
        <taxon>Cucumis</taxon>
    </lineage>
</organism>
<evidence type="ECO:0000256" key="1">
    <source>
        <dbReference type="SAM" id="MobiDB-lite"/>
    </source>
</evidence>
<evidence type="ECO:0000313" key="5">
    <source>
        <dbReference type="Proteomes" id="UP000321393"/>
    </source>
</evidence>
<comment type="caution">
    <text evidence="4">The sequence shown here is derived from an EMBL/GenBank/DDBJ whole genome shotgun (WGS) entry which is preliminary data.</text>
</comment>
<feature type="region of interest" description="Disordered" evidence="1">
    <location>
        <begin position="84"/>
        <end position="104"/>
    </location>
</feature>
<dbReference type="Pfam" id="PF03732">
    <property type="entry name" value="Retrotrans_gag"/>
    <property type="match status" value="1"/>
</dbReference>
<dbReference type="Proteomes" id="UP000321393">
    <property type="component" value="Unassembled WGS sequence"/>
</dbReference>
<accession>A0A5D3DFH5</accession>
<reference evidence="5 6" key="1">
    <citation type="submission" date="2019-08" db="EMBL/GenBank/DDBJ databases">
        <title>Draft genome sequences of two oriental melons (Cucumis melo L. var makuwa).</title>
        <authorList>
            <person name="Kwon S.-Y."/>
        </authorList>
    </citation>
    <scope>NUCLEOTIDE SEQUENCE [LARGE SCALE GENOMIC DNA]</scope>
    <source>
        <strain evidence="6">cv. Chang Bougi</strain>
        <strain evidence="5">cv. SW 3</strain>
        <tissue evidence="4">Leaf</tissue>
    </source>
</reference>
<dbReference type="AlphaFoldDB" id="A0A5D3DFH5"/>
<protein>
    <submittedName>
        <fullName evidence="3 4">ABC transporter C family member 15</fullName>
    </submittedName>
</protein>
<name>A0A5D3DFH5_CUCMM</name>
<dbReference type="InterPro" id="IPR005162">
    <property type="entry name" value="Retrotrans_gag_dom"/>
</dbReference>
<dbReference type="OrthoDB" id="2272416at2759"/>
<evidence type="ECO:0000313" key="6">
    <source>
        <dbReference type="Proteomes" id="UP000321947"/>
    </source>
</evidence>
<dbReference type="Proteomes" id="UP000321947">
    <property type="component" value="Unassembled WGS sequence"/>
</dbReference>
<gene>
    <name evidence="4" type="ORF">E5676_scaffold530G00590</name>
    <name evidence="3" type="ORF">E6C27_scaffold50G00030</name>
</gene>
<proteinExistence type="predicted"/>
<evidence type="ECO:0000313" key="4">
    <source>
        <dbReference type="EMBL" id="TYK22451.1"/>
    </source>
</evidence>
<dbReference type="EMBL" id="SSTE01000540">
    <property type="protein sequence ID" value="KAA0067497.1"/>
    <property type="molecule type" value="Genomic_DNA"/>
</dbReference>
<evidence type="ECO:0000313" key="3">
    <source>
        <dbReference type="EMBL" id="KAA0067497.1"/>
    </source>
</evidence>